<sequence>MGFSVEPCGSRVTCDPAPIDTDQDYLVEVQSGEAIVSSLVMVLVDFGFRWEGNEHYQDAARNDFMSWRRDDINLIVTANYDFASRHRAATHVCTRLNLQNKDDRIALFQAVLYGNKWSGKKAPEEDLVF</sequence>
<proteinExistence type="predicted"/>
<keyword evidence="2" id="KW-1185">Reference proteome</keyword>
<comment type="caution">
    <text evidence="1">The sequence shown here is derived from an EMBL/GenBank/DDBJ whole genome shotgun (WGS) entry which is preliminary data.</text>
</comment>
<organism evidence="1 2">
    <name type="scientific">Phyllobacterium pellucidum</name>
    <dbReference type="NCBI Taxonomy" id="2740464"/>
    <lineage>
        <taxon>Bacteria</taxon>
        <taxon>Pseudomonadati</taxon>
        <taxon>Pseudomonadota</taxon>
        <taxon>Alphaproteobacteria</taxon>
        <taxon>Hyphomicrobiales</taxon>
        <taxon>Phyllobacteriaceae</taxon>
        <taxon>Phyllobacterium</taxon>
    </lineage>
</organism>
<name>A0A849VU71_9HYPH</name>
<gene>
    <name evidence="1" type="ORF">HQ945_09020</name>
</gene>
<evidence type="ECO:0000313" key="2">
    <source>
        <dbReference type="Proteomes" id="UP000550508"/>
    </source>
</evidence>
<dbReference type="AlphaFoldDB" id="A0A849VU71"/>
<evidence type="ECO:0000313" key="1">
    <source>
        <dbReference type="EMBL" id="NTS31393.1"/>
    </source>
</evidence>
<dbReference type="EMBL" id="JABUMX010000002">
    <property type="protein sequence ID" value="NTS31393.1"/>
    <property type="molecule type" value="Genomic_DNA"/>
</dbReference>
<protein>
    <submittedName>
        <fullName evidence="1">Uncharacterized protein</fullName>
    </submittedName>
</protein>
<reference evidence="1 2" key="1">
    <citation type="submission" date="2020-05" db="EMBL/GenBank/DDBJ databases">
        <authorList>
            <person name="Kim M.K."/>
        </authorList>
    </citation>
    <scope>NUCLEOTIDE SEQUENCE [LARGE SCALE GENOMIC DNA]</scope>
    <source>
        <strain evidence="1 2">BT25</strain>
    </source>
</reference>
<accession>A0A849VU71</accession>
<dbReference type="Proteomes" id="UP000550508">
    <property type="component" value="Unassembled WGS sequence"/>
</dbReference>